<dbReference type="Pfam" id="PF02518">
    <property type="entry name" value="HATPase_c"/>
    <property type="match status" value="1"/>
</dbReference>
<dbReference type="InterPro" id="IPR004358">
    <property type="entry name" value="Sig_transdc_His_kin-like_C"/>
</dbReference>
<evidence type="ECO:0000256" key="2">
    <source>
        <dbReference type="ARBA" id="ARBA00012438"/>
    </source>
</evidence>
<dbReference type="InterPro" id="IPR008979">
    <property type="entry name" value="Galactose-bd-like_sf"/>
</dbReference>
<evidence type="ECO:0000256" key="5">
    <source>
        <dbReference type="SAM" id="Phobius"/>
    </source>
</evidence>
<feature type="transmembrane region" description="Helical" evidence="5">
    <location>
        <begin position="373"/>
        <end position="391"/>
    </location>
</feature>
<organism evidence="7 8">
    <name type="scientific">Ruminiclostridium hungatei</name>
    <name type="common">Clostridium hungatei</name>
    <dbReference type="NCBI Taxonomy" id="48256"/>
    <lineage>
        <taxon>Bacteria</taxon>
        <taxon>Bacillati</taxon>
        <taxon>Bacillota</taxon>
        <taxon>Clostridia</taxon>
        <taxon>Eubacteriales</taxon>
        <taxon>Oscillospiraceae</taxon>
        <taxon>Ruminiclostridium</taxon>
    </lineage>
</organism>
<name>A0A1V4SMP9_RUMHU</name>
<dbReference type="PANTHER" id="PTHR34220">
    <property type="entry name" value="SENSOR HISTIDINE KINASE YPDA"/>
    <property type="match status" value="1"/>
</dbReference>
<dbReference type="SUPFAM" id="SSF55874">
    <property type="entry name" value="ATPase domain of HSP90 chaperone/DNA topoisomerase II/histidine kinase"/>
    <property type="match status" value="1"/>
</dbReference>
<protein>
    <recommendedName>
        <fullName evidence="2">histidine kinase</fullName>
        <ecNumber evidence="2">2.7.13.3</ecNumber>
    </recommendedName>
</protein>
<sequence>MKNILSENKSIAFVKRSLSNPVIISVLLVIMLLALFELPFKSPSLEVENGRLELGSWNFERDGLLALDGNWEFYWNRLLSPADFKDRTEDSRSFIRVPGYWNAAASKAGIAGGVSGNGYSTYRLLVRSQEKMPDLAIKVDAIFSAYKLWIGEKLVLSCGKVGNSGDNSKAGMEALIGFYQFPEAGGKEFPITIQASNFIGGNGGIIRNIYVGTPKQIQNFRDRKLMKENFQTAITLYMGLFFILLFVMGKREAYSLYLGILCILVALRGLFLGELAIYTVFSGHEPQVFYKISFVILCLSLLAFVMYYHKVFPYEINPLLIRAVLIGGMIFNILALIFSYSLLYPLVFVFEVFALLTFIMLAAATVKVVKKRLTGYAVIVAGSLIVFLSSVNDVLRDFHIFKGWLTITNGIFIFLILLTVILAKRFAGTLKMQELFYRAEIASLQAQIKPHFIFNVINTISYYTGKDDARAQSLLQDLAGHLRSSFSFKNSDELVALSEEISNLTSYLNLERARFGGRLKVIFDIPAGLSARIPPFLLQPLVENALKHGILPKEEGGCVRISASIKNRCLSIRIEDDGVGMPRERLKGLFDEALSGYGVGVRNVNKRLKHQFGKTLKAESTEGKGTVFTLEIPQ</sequence>
<keyword evidence="5" id="KW-1133">Transmembrane helix</keyword>
<comment type="catalytic activity">
    <reaction evidence="1">
        <text>ATP + protein L-histidine = ADP + protein N-phospho-L-histidine.</text>
        <dbReference type="EC" id="2.7.13.3"/>
    </reaction>
</comment>
<evidence type="ECO:0000256" key="1">
    <source>
        <dbReference type="ARBA" id="ARBA00000085"/>
    </source>
</evidence>
<dbReference type="InterPro" id="IPR036890">
    <property type="entry name" value="HATPase_C_sf"/>
</dbReference>
<dbReference type="RefSeq" id="WP_133051087.1">
    <property type="nucleotide sequence ID" value="NZ_MZGX01000005.1"/>
</dbReference>
<keyword evidence="8" id="KW-1185">Reference proteome</keyword>
<accession>A0A1V4SMP9</accession>
<keyword evidence="5" id="KW-0812">Transmembrane</keyword>
<feature type="transmembrane region" description="Helical" evidence="5">
    <location>
        <begin position="287"/>
        <end position="307"/>
    </location>
</feature>
<dbReference type="STRING" id="48256.CLHUN_10490"/>
<dbReference type="Proteomes" id="UP000191554">
    <property type="component" value="Unassembled WGS sequence"/>
</dbReference>
<feature type="transmembrane region" description="Helical" evidence="5">
    <location>
        <begin position="346"/>
        <end position="366"/>
    </location>
</feature>
<evidence type="ECO:0000313" key="7">
    <source>
        <dbReference type="EMBL" id="OPX45162.1"/>
    </source>
</evidence>
<dbReference type="PROSITE" id="PS50109">
    <property type="entry name" value="HIS_KIN"/>
    <property type="match status" value="1"/>
</dbReference>
<dbReference type="GO" id="GO:0016020">
    <property type="term" value="C:membrane"/>
    <property type="evidence" value="ECO:0007669"/>
    <property type="project" value="InterPro"/>
</dbReference>
<keyword evidence="4" id="KW-0902">Two-component regulatory system</keyword>
<evidence type="ECO:0000256" key="3">
    <source>
        <dbReference type="ARBA" id="ARBA00022777"/>
    </source>
</evidence>
<comment type="caution">
    <text evidence="7">The sequence shown here is derived from an EMBL/GenBank/DDBJ whole genome shotgun (WGS) entry which is preliminary data.</text>
</comment>
<feature type="transmembrane region" description="Helical" evidence="5">
    <location>
        <begin position="256"/>
        <end position="281"/>
    </location>
</feature>
<feature type="transmembrane region" description="Helical" evidence="5">
    <location>
        <begin position="230"/>
        <end position="249"/>
    </location>
</feature>
<dbReference type="Pfam" id="PF06580">
    <property type="entry name" value="His_kinase"/>
    <property type="match status" value="1"/>
</dbReference>
<dbReference type="InterPro" id="IPR003594">
    <property type="entry name" value="HATPase_dom"/>
</dbReference>
<feature type="transmembrane region" description="Helical" evidence="5">
    <location>
        <begin position="403"/>
        <end position="423"/>
    </location>
</feature>
<feature type="domain" description="Histidine kinase" evidence="6">
    <location>
        <begin position="537"/>
        <end position="634"/>
    </location>
</feature>
<feature type="transmembrane region" description="Helical" evidence="5">
    <location>
        <begin position="21"/>
        <end position="40"/>
    </location>
</feature>
<dbReference type="GO" id="GO:0000155">
    <property type="term" value="F:phosphorelay sensor kinase activity"/>
    <property type="evidence" value="ECO:0007669"/>
    <property type="project" value="InterPro"/>
</dbReference>
<dbReference type="PANTHER" id="PTHR34220:SF7">
    <property type="entry name" value="SENSOR HISTIDINE KINASE YPDA"/>
    <property type="match status" value="1"/>
</dbReference>
<dbReference type="AlphaFoldDB" id="A0A1V4SMP9"/>
<keyword evidence="5" id="KW-0472">Membrane</keyword>
<dbReference type="OrthoDB" id="9809348at2"/>
<dbReference type="Pfam" id="PF07695">
    <property type="entry name" value="7TMR-DISM_7TM"/>
    <property type="match status" value="1"/>
</dbReference>
<dbReference type="EC" id="2.7.13.3" evidence="2"/>
<evidence type="ECO:0000313" key="8">
    <source>
        <dbReference type="Proteomes" id="UP000191554"/>
    </source>
</evidence>
<reference evidence="7 8" key="1">
    <citation type="submission" date="2017-03" db="EMBL/GenBank/DDBJ databases">
        <title>Genome sequence of Clostridium hungatei DSM 14427.</title>
        <authorList>
            <person name="Poehlein A."/>
            <person name="Daniel R."/>
        </authorList>
    </citation>
    <scope>NUCLEOTIDE SEQUENCE [LARGE SCALE GENOMIC DNA]</scope>
    <source>
        <strain evidence="7 8">DSM 14427</strain>
    </source>
</reference>
<evidence type="ECO:0000256" key="4">
    <source>
        <dbReference type="ARBA" id="ARBA00023012"/>
    </source>
</evidence>
<gene>
    <name evidence="7" type="primary">yehU_5</name>
    <name evidence="7" type="ORF">CLHUN_10490</name>
</gene>
<dbReference type="InterPro" id="IPR010559">
    <property type="entry name" value="Sig_transdc_His_kin_internal"/>
</dbReference>
<dbReference type="InterPro" id="IPR005467">
    <property type="entry name" value="His_kinase_dom"/>
</dbReference>
<dbReference type="Gene3D" id="3.30.565.10">
    <property type="entry name" value="Histidine kinase-like ATPase, C-terminal domain"/>
    <property type="match status" value="1"/>
</dbReference>
<feature type="transmembrane region" description="Helical" evidence="5">
    <location>
        <begin position="319"/>
        <end position="340"/>
    </location>
</feature>
<proteinExistence type="predicted"/>
<dbReference type="InterPro" id="IPR011623">
    <property type="entry name" value="7TMR_DISM_rcpt_extracell_dom1"/>
</dbReference>
<dbReference type="InterPro" id="IPR050640">
    <property type="entry name" value="Bact_2-comp_sensor_kinase"/>
</dbReference>
<dbReference type="SUPFAM" id="SSF49785">
    <property type="entry name" value="Galactose-binding domain-like"/>
    <property type="match status" value="1"/>
</dbReference>
<dbReference type="EMBL" id="MZGX01000005">
    <property type="protein sequence ID" value="OPX45162.1"/>
    <property type="molecule type" value="Genomic_DNA"/>
</dbReference>
<keyword evidence="3 7" id="KW-0418">Kinase</keyword>
<evidence type="ECO:0000259" key="6">
    <source>
        <dbReference type="PROSITE" id="PS50109"/>
    </source>
</evidence>
<dbReference type="SMART" id="SM00387">
    <property type="entry name" value="HATPase_c"/>
    <property type="match status" value="1"/>
</dbReference>
<keyword evidence="7" id="KW-0808">Transferase</keyword>
<dbReference type="PRINTS" id="PR00344">
    <property type="entry name" value="BCTRLSENSOR"/>
</dbReference>